<dbReference type="EC" id="1.2.4.4" evidence="9"/>
<dbReference type="EMBL" id="HBFX01045882">
    <property type="protein sequence ID" value="CAD8976564.1"/>
    <property type="molecule type" value="Transcribed_RNA"/>
</dbReference>
<comment type="cofactor">
    <cofactor evidence="1 9">
        <name>thiamine diphosphate</name>
        <dbReference type="ChEBI" id="CHEBI:58937"/>
    </cofactor>
</comment>
<dbReference type="InterPro" id="IPR001017">
    <property type="entry name" value="DH_E1"/>
</dbReference>
<evidence type="ECO:0000256" key="7">
    <source>
        <dbReference type="ARBA" id="ARBA00023002"/>
    </source>
</evidence>
<evidence type="ECO:0000313" key="13">
    <source>
        <dbReference type="EMBL" id="CAD8759781.1"/>
    </source>
</evidence>
<reference evidence="12" key="1">
    <citation type="submission" date="2021-01" db="EMBL/GenBank/DDBJ databases">
        <authorList>
            <person name="Corre E."/>
            <person name="Pelletier E."/>
            <person name="Niang G."/>
            <person name="Scheremetjew M."/>
            <person name="Finn R."/>
            <person name="Kale V."/>
            <person name="Holt S."/>
            <person name="Cochrane G."/>
            <person name="Meng A."/>
            <person name="Brown T."/>
            <person name="Cohen L."/>
        </authorList>
    </citation>
    <scope>NUCLEOTIDE SEQUENCE</scope>
    <source>
        <strain evidence="12">CCMP441</strain>
        <strain evidence="14">CCMP644</strain>
    </source>
</reference>
<keyword evidence="5" id="KW-0809">Transit peptide</keyword>
<dbReference type="AlphaFoldDB" id="A0A6U5AY64"/>
<feature type="domain" description="Dehydrogenase E1 component" evidence="11">
    <location>
        <begin position="74"/>
        <end position="370"/>
    </location>
</feature>
<evidence type="ECO:0000256" key="2">
    <source>
        <dbReference type="ARBA" id="ARBA00004305"/>
    </source>
</evidence>
<evidence type="ECO:0000256" key="3">
    <source>
        <dbReference type="ARBA" id="ARBA00008646"/>
    </source>
</evidence>
<keyword evidence="6" id="KW-0630">Potassium</keyword>
<evidence type="ECO:0000256" key="1">
    <source>
        <dbReference type="ARBA" id="ARBA00001964"/>
    </source>
</evidence>
<keyword evidence="8" id="KW-0496">Mitochondrion</keyword>
<evidence type="ECO:0000256" key="8">
    <source>
        <dbReference type="ARBA" id="ARBA00023128"/>
    </source>
</evidence>
<dbReference type="SUPFAM" id="SSF52518">
    <property type="entry name" value="Thiamin diphosphate-binding fold (THDP-binding)"/>
    <property type="match status" value="1"/>
</dbReference>
<evidence type="ECO:0000313" key="14">
    <source>
        <dbReference type="EMBL" id="CAD8976564.1"/>
    </source>
</evidence>
<comment type="similarity">
    <text evidence="3 9">Belongs to the BCKDHA family.</text>
</comment>
<feature type="compositionally biased region" description="Low complexity" evidence="10">
    <location>
        <begin position="10"/>
        <end position="22"/>
    </location>
</feature>
<name>A0A6U5AY64_HEMAN</name>
<dbReference type="GO" id="GO:0003863">
    <property type="term" value="F:branched-chain 2-oxo acid dehydrogenase activity"/>
    <property type="evidence" value="ECO:0007669"/>
    <property type="project" value="UniProtKB-EC"/>
</dbReference>
<comment type="function">
    <text evidence="9">The branched-chain alpha-keto dehydrogenase complex catalyzes the overall conversion of alpha-keto acids to acyl-CoA and CO(2). It contains multiple copies of three enzymatic components: branched-chain alpha-keto acid decarboxylase (E1), lipoamide acyltransferase (E2) and lipoamide dehydrogenase (E3).</text>
</comment>
<accession>A0A6U5AY64</accession>
<feature type="region of interest" description="Disordered" evidence="10">
    <location>
        <begin position="1"/>
        <end position="23"/>
    </location>
</feature>
<protein>
    <recommendedName>
        <fullName evidence="9">2-oxoisovalerate dehydrogenase subunit alpha</fullName>
        <ecNumber evidence="9">1.2.4.4</ecNumber>
    </recommendedName>
    <alternativeName>
        <fullName evidence="9">Branched-chain alpha-keto acid dehydrogenase E1 component alpha chain</fullName>
    </alternativeName>
</protein>
<organism evidence="12">
    <name type="scientific">Hemiselmis andersenii</name>
    <name type="common">Cryptophyte alga</name>
    <dbReference type="NCBI Taxonomy" id="464988"/>
    <lineage>
        <taxon>Eukaryota</taxon>
        <taxon>Cryptophyceae</taxon>
        <taxon>Cryptomonadales</taxon>
        <taxon>Hemiselmidaceae</taxon>
        <taxon>Hemiselmis</taxon>
    </lineage>
</organism>
<sequence length="413" mass="45939">MAIAGHRTFSSASGGQAGKGAQHPNIGTFSSDMQFVGKFKEPFVTYRVLDDFGNIVPGATDPDVDREKAVSMFRMMVRLNVMDSILYEAQRQGRLSFYMTNYGEEAIHMGSAAALTQDDVIFGQYREAGVLLWRGFTIQEVCDQCVANEHSSDKGRMMPVHYGSARLNFQTISSPLGTQLPQAAGAAYSLKMQGKDACVVCYFGDGAASEGDFHGGLNFAATLECPVVFFCRNNGYAISTPISEQYKGDGIAVRGVSYNIETVRCDGNDVWAVYNVMKHARHIAVTKKVPVLVEAMTYRGGHHSTSDDATRYRGREEVSVWANTNNPIARIKMFLERKGWVEEGTEEKLREEAKKEVLEALVAAEAKKKLGLADLFTDVYDSLPPHLREQEEEMRRHLSEFGDDEYPVLKEMR</sequence>
<evidence type="ECO:0000256" key="6">
    <source>
        <dbReference type="ARBA" id="ARBA00022958"/>
    </source>
</evidence>
<dbReference type="GO" id="GO:0005759">
    <property type="term" value="C:mitochondrial matrix"/>
    <property type="evidence" value="ECO:0007669"/>
    <property type="project" value="UniProtKB-SubCell"/>
</dbReference>
<comment type="catalytic activity">
    <reaction evidence="9">
        <text>N(6)-[(R)-lipoyl]-L-lysyl-[protein] + 3-methyl-2-oxobutanoate + H(+) = N(6)-[(R)-S(8)-2-methylpropanoyldihydrolipoyl]-L-lysyl-[protein] + CO2</text>
        <dbReference type="Rhea" id="RHEA:13457"/>
        <dbReference type="Rhea" id="RHEA-COMP:10474"/>
        <dbReference type="Rhea" id="RHEA-COMP:10497"/>
        <dbReference type="ChEBI" id="CHEBI:11851"/>
        <dbReference type="ChEBI" id="CHEBI:15378"/>
        <dbReference type="ChEBI" id="CHEBI:16526"/>
        <dbReference type="ChEBI" id="CHEBI:83099"/>
        <dbReference type="ChEBI" id="CHEBI:83142"/>
        <dbReference type="EC" id="1.2.4.4"/>
    </reaction>
</comment>
<dbReference type="Pfam" id="PF00676">
    <property type="entry name" value="E1_dh"/>
    <property type="match status" value="1"/>
</dbReference>
<evidence type="ECO:0000256" key="9">
    <source>
        <dbReference type="RuleBase" id="RU365014"/>
    </source>
</evidence>
<dbReference type="PANTHER" id="PTHR43380">
    <property type="entry name" value="2-OXOISOVALERATE DEHYDROGENASE SUBUNIT ALPHA, MITOCHONDRIAL"/>
    <property type="match status" value="1"/>
</dbReference>
<keyword evidence="4" id="KW-0479">Metal-binding</keyword>
<dbReference type="FunFam" id="3.40.50.970:FF:000015">
    <property type="entry name" value="2-oxoisovalerate dehydrogenase subunit alpha"/>
    <property type="match status" value="1"/>
</dbReference>
<evidence type="ECO:0000256" key="10">
    <source>
        <dbReference type="SAM" id="MobiDB-lite"/>
    </source>
</evidence>
<dbReference type="CDD" id="cd02000">
    <property type="entry name" value="TPP_E1_PDC_ADC_BCADC"/>
    <property type="match status" value="1"/>
</dbReference>
<dbReference type="InterPro" id="IPR050771">
    <property type="entry name" value="Alpha-ketoacid_DH_E1_comp"/>
</dbReference>
<dbReference type="GO" id="GO:0046872">
    <property type="term" value="F:metal ion binding"/>
    <property type="evidence" value="ECO:0007669"/>
    <property type="project" value="UniProtKB-KW"/>
</dbReference>
<evidence type="ECO:0000256" key="5">
    <source>
        <dbReference type="ARBA" id="ARBA00022946"/>
    </source>
</evidence>
<evidence type="ECO:0000256" key="4">
    <source>
        <dbReference type="ARBA" id="ARBA00022723"/>
    </source>
</evidence>
<gene>
    <name evidence="14" type="ORF">HAND00432_LOCUS27571</name>
    <name evidence="12" type="ORF">HAND1043_LOCUS26294</name>
    <name evidence="13" type="ORF">HAND1043_LOCUS26295</name>
</gene>
<proteinExistence type="inferred from homology"/>
<keyword evidence="7 9" id="KW-0560">Oxidoreductase</keyword>
<comment type="subcellular location">
    <subcellularLocation>
        <location evidence="2">Mitochondrion matrix</location>
    </subcellularLocation>
</comment>
<dbReference type="Gene3D" id="3.40.50.970">
    <property type="match status" value="1"/>
</dbReference>
<dbReference type="GO" id="GO:0009083">
    <property type="term" value="P:branched-chain amino acid catabolic process"/>
    <property type="evidence" value="ECO:0007669"/>
    <property type="project" value="TreeGrafter"/>
</dbReference>
<evidence type="ECO:0000259" key="11">
    <source>
        <dbReference type="Pfam" id="PF00676"/>
    </source>
</evidence>
<keyword evidence="9" id="KW-0786">Thiamine pyrophosphate</keyword>
<dbReference type="EMBL" id="HBFK01043307">
    <property type="protein sequence ID" value="CAD8759781.1"/>
    <property type="molecule type" value="Transcribed_RNA"/>
</dbReference>
<dbReference type="InterPro" id="IPR029061">
    <property type="entry name" value="THDP-binding"/>
</dbReference>
<dbReference type="PANTHER" id="PTHR43380:SF1">
    <property type="entry name" value="2-OXOISOVALERATE DEHYDROGENASE SUBUNIT ALPHA, MITOCHONDRIAL"/>
    <property type="match status" value="1"/>
</dbReference>
<dbReference type="EMBL" id="HBFK01043306">
    <property type="protein sequence ID" value="CAD8759780.1"/>
    <property type="molecule type" value="Transcribed_RNA"/>
</dbReference>
<evidence type="ECO:0000313" key="12">
    <source>
        <dbReference type="EMBL" id="CAD8759780.1"/>
    </source>
</evidence>